<evidence type="ECO:0000313" key="5">
    <source>
        <dbReference type="EMBL" id="CAG8577117.1"/>
    </source>
</evidence>
<evidence type="ECO:0000313" key="6">
    <source>
        <dbReference type="Proteomes" id="UP000789396"/>
    </source>
</evidence>
<proteinExistence type="predicted"/>
<feature type="repeat" description="WD" evidence="3">
    <location>
        <begin position="140"/>
        <end position="174"/>
    </location>
</feature>
<reference evidence="5" key="1">
    <citation type="submission" date="2021-06" db="EMBL/GenBank/DDBJ databases">
        <authorList>
            <person name="Kallberg Y."/>
            <person name="Tangrot J."/>
            <person name="Rosling A."/>
        </authorList>
    </citation>
    <scope>NUCLEOTIDE SEQUENCE</scope>
    <source>
        <strain evidence="5">IN212</strain>
    </source>
</reference>
<dbReference type="InterPro" id="IPR019775">
    <property type="entry name" value="WD40_repeat_CS"/>
</dbReference>
<keyword evidence="1 3" id="KW-0853">WD repeat</keyword>
<evidence type="ECO:0000256" key="2">
    <source>
        <dbReference type="ARBA" id="ARBA00022737"/>
    </source>
</evidence>
<dbReference type="InterPro" id="IPR001680">
    <property type="entry name" value="WD40_rpt"/>
</dbReference>
<dbReference type="Pfam" id="PF00400">
    <property type="entry name" value="WD40"/>
    <property type="match status" value="2"/>
</dbReference>
<dbReference type="InterPro" id="IPR015943">
    <property type="entry name" value="WD40/YVTN_repeat-like_dom_sf"/>
</dbReference>
<evidence type="ECO:0000256" key="4">
    <source>
        <dbReference type="SAM" id="MobiDB-lite"/>
    </source>
</evidence>
<dbReference type="SUPFAM" id="SSF50978">
    <property type="entry name" value="WD40 repeat-like"/>
    <property type="match status" value="1"/>
</dbReference>
<feature type="region of interest" description="Disordered" evidence="4">
    <location>
        <begin position="573"/>
        <end position="600"/>
    </location>
</feature>
<keyword evidence="2" id="KW-0677">Repeat</keyword>
<dbReference type="InterPro" id="IPR053299">
    <property type="entry name" value="ASTRA_WD_repeat"/>
</dbReference>
<accession>A0A9N9G100</accession>
<dbReference type="SMART" id="SM00320">
    <property type="entry name" value="WD40"/>
    <property type="match status" value="4"/>
</dbReference>
<dbReference type="OrthoDB" id="6510177at2759"/>
<comment type="caution">
    <text evidence="5">The sequence shown here is derived from an EMBL/GenBank/DDBJ whole genome shotgun (WGS) entry which is preliminary data.</text>
</comment>
<dbReference type="EMBL" id="CAJVPZ010006737">
    <property type="protein sequence ID" value="CAG8577117.1"/>
    <property type="molecule type" value="Genomic_DNA"/>
</dbReference>
<evidence type="ECO:0000256" key="3">
    <source>
        <dbReference type="PROSITE-ProRule" id="PRU00221"/>
    </source>
</evidence>
<dbReference type="InterPro" id="IPR036322">
    <property type="entry name" value="WD40_repeat_dom_sf"/>
</dbReference>
<dbReference type="PROSITE" id="PS00678">
    <property type="entry name" value="WD_REPEATS_1"/>
    <property type="match status" value="1"/>
</dbReference>
<name>A0A9N9G100_9GLOM</name>
<organism evidence="5 6">
    <name type="scientific">Racocetra fulgida</name>
    <dbReference type="NCBI Taxonomy" id="60492"/>
    <lineage>
        <taxon>Eukaryota</taxon>
        <taxon>Fungi</taxon>
        <taxon>Fungi incertae sedis</taxon>
        <taxon>Mucoromycota</taxon>
        <taxon>Glomeromycotina</taxon>
        <taxon>Glomeromycetes</taxon>
        <taxon>Diversisporales</taxon>
        <taxon>Gigasporaceae</taxon>
        <taxon>Racocetra</taxon>
    </lineage>
</organism>
<evidence type="ECO:0000256" key="1">
    <source>
        <dbReference type="ARBA" id="ARBA00022574"/>
    </source>
</evidence>
<protein>
    <submittedName>
        <fullName evidence="5">8106_t:CDS:1</fullName>
    </submittedName>
</protein>
<dbReference type="Gene3D" id="2.130.10.10">
    <property type="entry name" value="YVTN repeat-like/Quinoprotein amine dehydrogenase"/>
    <property type="match status" value="1"/>
</dbReference>
<gene>
    <name evidence="5" type="ORF">RFULGI_LOCUS5690</name>
</gene>
<keyword evidence="6" id="KW-1185">Reference proteome</keyword>
<sequence>MAVTTDEFWDIMNPDKKDQYAIIQPTRELTLFYSTEHDRKLVEKVENKINLQVSSSFGGSALCFATPRVITLHGRHSADVDLLCANYNGIIISTSSDRHIISWDGRQGIPSKKLERYMRRCETCKCDSTGGMKNCITWPVRAICMSEKVDLVAAGFDDGVVRVWDVNSGQVIHILKDTVEDIEQMTPANTCSTSEKVACLQIIVPNLYSSYDTSESMSDKKTPAILLATYQNGYFREWDLISGLVSHTVFTNQKGGISCLFVVENNKQNYIQDELHIFTGARDGSVKCWNRTVYNPENESSSNNLYCRNMWKLLYTIPGNLGNAITSVAAKVFEKSCFGIVVTGAANGEVRVYDYLTGQPIVTLSCGISEKHQHEKECVGRFQRKSFINQDLSEEYDYELPDKAKDNVSHKDAITNIIIHKLKEEYCPCGYTVENDARLVKNPNVSIKRCHGAEGEWEIWILETHFLEPIERIDSSGNYDDIEFKIQTVPLVSESDLIIEEQRKNRKNRYKQSNRENAEELKGFVRRSKTILTKGKFVLNPSFPFEHHNQNHTYVYNLEGYMQGQVVDYRQRNRKRSGSISNRVCPDNIKNDRKSTSEEDEMDEVLPFSYIRQIVKMGEYGIAITYGNFIKVILFENLNDG</sequence>
<dbReference type="Proteomes" id="UP000789396">
    <property type="component" value="Unassembled WGS sequence"/>
</dbReference>
<dbReference type="PANTHER" id="PTHR44156">
    <property type="entry name" value="SUPERNUMERARY LIMBS, ISOFORM B-RELATED"/>
    <property type="match status" value="1"/>
</dbReference>
<dbReference type="PROSITE" id="PS50082">
    <property type="entry name" value="WD_REPEATS_2"/>
    <property type="match status" value="1"/>
</dbReference>
<dbReference type="AlphaFoldDB" id="A0A9N9G100"/>